<feature type="active site" evidence="5">
    <location>
        <position position="11"/>
    </location>
</feature>
<organism evidence="6 7">
    <name type="scientific">Coccomyxa subellipsoidea (strain C-169)</name>
    <name type="common">Green microalga</name>
    <dbReference type="NCBI Taxonomy" id="574566"/>
    <lineage>
        <taxon>Eukaryota</taxon>
        <taxon>Viridiplantae</taxon>
        <taxon>Chlorophyta</taxon>
        <taxon>core chlorophytes</taxon>
        <taxon>Trebouxiophyceae</taxon>
        <taxon>Trebouxiophyceae incertae sedis</taxon>
        <taxon>Coccomyxaceae</taxon>
        <taxon>Coccomyxa</taxon>
        <taxon>Coccomyxa subellipsoidea</taxon>
    </lineage>
</organism>
<protein>
    <recommendedName>
        <fullName evidence="1">DNA (cytosine-5-)-methyltransferase</fullName>
        <ecNumber evidence="1">2.1.1.37</ecNumber>
    </recommendedName>
</protein>
<evidence type="ECO:0000256" key="1">
    <source>
        <dbReference type="ARBA" id="ARBA00011975"/>
    </source>
</evidence>
<name>I0YJ67_COCSC</name>
<dbReference type="SUPFAM" id="SSF53335">
    <property type="entry name" value="S-adenosyl-L-methionine-dependent methyltransferases"/>
    <property type="match status" value="1"/>
</dbReference>
<dbReference type="Proteomes" id="UP000007264">
    <property type="component" value="Unassembled WGS sequence"/>
</dbReference>
<dbReference type="GO" id="GO:0005634">
    <property type="term" value="C:nucleus"/>
    <property type="evidence" value="ECO:0007669"/>
    <property type="project" value="TreeGrafter"/>
</dbReference>
<evidence type="ECO:0000256" key="5">
    <source>
        <dbReference type="PROSITE-ProRule" id="PRU01016"/>
    </source>
</evidence>
<keyword evidence="7" id="KW-1185">Reference proteome</keyword>
<comment type="similarity">
    <text evidence="5">Belongs to the class I-like SAM-binding methyltransferase superfamily. C5-methyltransferase family.</text>
</comment>
<dbReference type="Pfam" id="PF00145">
    <property type="entry name" value="DNA_methylase"/>
    <property type="match status" value="1"/>
</dbReference>
<dbReference type="KEGG" id="csl:COCSUDRAFT_20657"/>
<dbReference type="Gene3D" id="3.40.50.150">
    <property type="entry name" value="Vaccinia Virus protein VP39"/>
    <property type="match status" value="1"/>
</dbReference>
<comment type="caution">
    <text evidence="6">The sequence shown here is derived from an EMBL/GenBank/DDBJ whole genome shotgun (WGS) entry which is preliminary data.</text>
</comment>
<dbReference type="InterPro" id="IPR001525">
    <property type="entry name" value="C5_MeTfrase"/>
</dbReference>
<dbReference type="OrthoDB" id="513341at2759"/>
<dbReference type="GO" id="GO:0003886">
    <property type="term" value="F:DNA (cytosine-5-)-methyltransferase activity"/>
    <property type="evidence" value="ECO:0007669"/>
    <property type="project" value="UniProtKB-EC"/>
</dbReference>
<dbReference type="GO" id="GO:0032259">
    <property type="term" value="P:methylation"/>
    <property type="evidence" value="ECO:0007669"/>
    <property type="project" value="UniProtKB-KW"/>
</dbReference>
<dbReference type="GO" id="GO:0003677">
    <property type="term" value="F:DNA binding"/>
    <property type="evidence" value="ECO:0007669"/>
    <property type="project" value="TreeGrafter"/>
</dbReference>
<evidence type="ECO:0000256" key="4">
    <source>
        <dbReference type="ARBA" id="ARBA00022691"/>
    </source>
</evidence>
<dbReference type="EC" id="2.1.1.37" evidence="1"/>
<keyword evidence="4 5" id="KW-0949">S-adenosyl-L-methionine</keyword>
<gene>
    <name evidence="6" type="ORF">COCSUDRAFT_20657</name>
</gene>
<dbReference type="GeneID" id="17036504"/>
<sequence length="418" mass="46164">DVDAVMGGPPCQGVSGLNRHAKRADIVNDPRNRQVQAFYDVIEWFQPGYVLMENVLDIFKKQDGMYAKFAASRLLNMRYQTRLGCIAACDHGAPQGRWRAFMWGAKAGVEQLPAFPEPSHFAVFQGGVPHSASECIVGFTSEASRDAARQMVFMGDVLSDLPEISNYTTAEAAQYASDPKTPYQMWLRRQPPAVHMFDEQVLKEAEHAEKAVGPLRDHRSLCLNFDDHLRCCSVPSKKDANFREMPGVITHGDGAVCGVVGAGCPGTTVFLPTGDLLCPRWCVTYKQGKSGGRHGCFGRMWYDEIQPTVVGRAEPHNLRLIHPTQGRVVSIRENARCQGFPDYFALAGISHAHQDTWVRNNNLTERYQQMGNAVSPLVADALGRCLGIAARGRFSPGDFVVSVPNAEYEQVCSIVLHP</sequence>
<accession>I0YJ67</accession>
<evidence type="ECO:0000313" key="6">
    <source>
        <dbReference type="EMBL" id="EIE18436.1"/>
    </source>
</evidence>
<dbReference type="STRING" id="574566.I0YJ67"/>
<dbReference type="EMBL" id="AGSI01000023">
    <property type="protein sequence ID" value="EIE18436.1"/>
    <property type="molecule type" value="Genomic_DNA"/>
</dbReference>
<dbReference type="PANTHER" id="PTHR10629">
    <property type="entry name" value="CYTOSINE-SPECIFIC METHYLTRANSFERASE"/>
    <property type="match status" value="1"/>
</dbReference>
<dbReference type="RefSeq" id="XP_005642980.1">
    <property type="nucleotide sequence ID" value="XM_005642923.1"/>
</dbReference>
<dbReference type="InterPro" id="IPR031303">
    <property type="entry name" value="C5_meth_CS"/>
</dbReference>
<dbReference type="Gene3D" id="3.90.120.10">
    <property type="entry name" value="DNA Methylase, subunit A, domain 2"/>
    <property type="match status" value="1"/>
</dbReference>
<dbReference type="PANTHER" id="PTHR10629:SF50">
    <property type="entry name" value="DNA (CYTOSINE-5)-METHYLTRANSFERASE CMT3"/>
    <property type="match status" value="1"/>
</dbReference>
<evidence type="ECO:0000313" key="7">
    <source>
        <dbReference type="Proteomes" id="UP000007264"/>
    </source>
</evidence>
<dbReference type="InterPro" id="IPR029063">
    <property type="entry name" value="SAM-dependent_MTases_sf"/>
</dbReference>
<evidence type="ECO:0000256" key="2">
    <source>
        <dbReference type="ARBA" id="ARBA00022603"/>
    </source>
</evidence>
<dbReference type="GO" id="GO:0044027">
    <property type="term" value="P:negative regulation of gene expression via chromosomal CpG island methylation"/>
    <property type="evidence" value="ECO:0007669"/>
    <property type="project" value="TreeGrafter"/>
</dbReference>
<evidence type="ECO:0000256" key="3">
    <source>
        <dbReference type="ARBA" id="ARBA00022679"/>
    </source>
</evidence>
<feature type="non-terminal residue" evidence="6">
    <location>
        <position position="1"/>
    </location>
</feature>
<dbReference type="AlphaFoldDB" id="I0YJ67"/>
<dbReference type="eggNOG" id="ENOG502QW29">
    <property type="taxonomic scope" value="Eukaryota"/>
</dbReference>
<keyword evidence="2 5" id="KW-0489">Methyltransferase</keyword>
<dbReference type="PROSITE" id="PS00095">
    <property type="entry name" value="C5_MTASE_2"/>
    <property type="match status" value="1"/>
</dbReference>
<dbReference type="PROSITE" id="PS51679">
    <property type="entry name" value="SAM_MT_C5"/>
    <property type="match status" value="1"/>
</dbReference>
<proteinExistence type="inferred from homology"/>
<keyword evidence="3 5" id="KW-0808">Transferase</keyword>
<dbReference type="InterPro" id="IPR050390">
    <property type="entry name" value="C5-Methyltransferase"/>
</dbReference>
<reference evidence="6 7" key="1">
    <citation type="journal article" date="2012" name="Genome Biol.">
        <title>The genome of the polar eukaryotic microalga coccomyxa subellipsoidea reveals traits of cold adaptation.</title>
        <authorList>
            <person name="Blanc G."/>
            <person name="Agarkova I."/>
            <person name="Grimwood J."/>
            <person name="Kuo A."/>
            <person name="Brueggeman A."/>
            <person name="Dunigan D."/>
            <person name="Gurnon J."/>
            <person name="Ladunga I."/>
            <person name="Lindquist E."/>
            <person name="Lucas S."/>
            <person name="Pangilinan J."/>
            <person name="Proschold T."/>
            <person name="Salamov A."/>
            <person name="Schmutz J."/>
            <person name="Weeks D."/>
            <person name="Yamada T."/>
            <person name="Claverie J.M."/>
            <person name="Grigoriev I."/>
            <person name="Van Etten J."/>
            <person name="Lomsadze A."/>
            <person name="Borodovsky M."/>
        </authorList>
    </citation>
    <scope>NUCLEOTIDE SEQUENCE [LARGE SCALE GENOMIC DNA]</scope>
    <source>
        <strain evidence="6 7">C-169</strain>
    </source>
</reference>